<dbReference type="HAMAP" id="MF_01473">
    <property type="entry name" value="GtfB"/>
    <property type="match status" value="1"/>
</dbReference>
<dbReference type="GO" id="GO:0031647">
    <property type="term" value="P:regulation of protein stability"/>
    <property type="evidence" value="ECO:0007669"/>
    <property type="project" value="UniProtKB-UniRule"/>
</dbReference>
<keyword evidence="5" id="KW-0808">Transferase</keyword>
<accession>A0A380HHM6</accession>
<comment type="function">
    <text evidence="4">Required for polymorphic O-glycosylation of the serine-rich repeat protein in this bacteria. A stabilizing protein that is part of the accessory SecA2/SecY2 system specifically required to export serine-rich repeat cell wall proteins usually encoded upstream in the same operon. The GtfA-GtfB complex adds GlcNAc from UDP-GlcNAc to the substrate protein, attaching the first sugar residue. Stabilizes the glycosylation activity of GtfA. Has no N-acetylglucosaminyl transferase activity on its own.</text>
</comment>
<protein>
    <recommendedName>
        <fullName evidence="4">UDP-N-acetylglucosamine--peptide N-acetylglucosaminyltransferase stabilizing protein GtfB</fullName>
    </recommendedName>
    <alternativeName>
        <fullName evidence="4">Glycosyltransferase stabilizing protein GtfB</fullName>
    </alternativeName>
</protein>
<keyword evidence="2 4" id="KW-1003">Cell membrane</keyword>
<organism evidence="5 6">
    <name type="scientific">Staphylococcus saprophyticus</name>
    <dbReference type="NCBI Taxonomy" id="29385"/>
    <lineage>
        <taxon>Bacteria</taxon>
        <taxon>Bacillati</taxon>
        <taxon>Bacillota</taxon>
        <taxon>Bacilli</taxon>
        <taxon>Bacillales</taxon>
        <taxon>Staphylococcaceae</taxon>
        <taxon>Staphylococcus</taxon>
    </lineage>
</organism>
<evidence type="ECO:0000256" key="1">
    <source>
        <dbReference type="ARBA" id="ARBA00004922"/>
    </source>
</evidence>
<dbReference type="RefSeq" id="WP_115340423.1">
    <property type="nucleotide sequence ID" value="NZ_UHED01000001.1"/>
</dbReference>
<dbReference type="AlphaFoldDB" id="A0A380HHM6"/>
<dbReference type="GO" id="GO:0017122">
    <property type="term" value="C:protein N-acetylglucosaminyltransferase complex"/>
    <property type="evidence" value="ECO:0007669"/>
    <property type="project" value="UniProtKB-UniRule"/>
</dbReference>
<comment type="pathway">
    <text evidence="1 4">Protein modification; protein glycosylation.</text>
</comment>
<proteinExistence type="inferred from homology"/>
<keyword evidence="5" id="KW-0328">Glycosyltransferase</keyword>
<dbReference type="Proteomes" id="UP000254707">
    <property type="component" value="Unassembled WGS sequence"/>
</dbReference>
<evidence type="ECO:0000256" key="3">
    <source>
        <dbReference type="ARBA" id="ARBA00023136"/>
    </source>
</evidence>
<dbReference type="NCBIfam" id="TIGR02919">
    <property type="entry name" value="accessory Sec system glycosylation chaperone GtfB"/>
    <property type="match status" value="1"/>
</dbReference>
<dbReference type="GO" id="GO:0005886">
    <property type="term" value="C:plasma membrane"/>
    <property type="evidence" value="ECO:0007669"/>
    <property type="project" value="UniProtKB-SubCell"/>
</dbReference>
<dbReference type="EMBL" id="UHED01000001">
    <property type="protein sequence ID" value="SUM81748.1"/>
    <property type="molecule type" value="Genomic_DNA"/>
</dbReference>
<dbReference type="GO" id="GO:0016757">
    <property type="term" value="F:glycosyltransferase activity"/>
    <property type="evidence" value="ECO:0007669"/>
    <property type="project" value="UniProtKB-KW"/>
</dbReference>
<evidence type="ECO:0000256" key="2">
    <source>
        <dbReference type="ARBA" id="ARBA00022475"/>
    </source>
</evidence>
<sequence length="441" mass="51705">MINLFDVFDKKAIILYKSFKHVGKQRKTIVIEENGFLPDDILTPYAFFANNPETTSQPLFFNEVPIPRFWTIEGNNNTAFIKNLDEVKERIIYKANYKHRIVERVEWLNKRGHTQYIDYYNKVGKRYAQVVLDANSQKCILKRYFNYNNEVMMVENFVTNDIMLTWKNKVYFFHSKIQFVNFYLEVAQLESENFMINSLSISSAVLNGLSESGNDSIFWQGDITPEIMKHMENALAKEKRNFKIILPSPSAYEKVIELIDEQYKNRIFQSGYVYRFVKENRHSNQVLTLTNSDQIPHLEEIVQAHPNLEFHVAALTEMSMKLLSLNKYDNVNLYPNAKRQKFISLYKSCDIYLDINKGNEILDAVRAAFDYNLVILGYNETSHNKDVTPENNLFEEAQFEILSSILRDIVAEPSHLDQRLRQQWQQAGSISKAEFIRSLAQ</sequence>
<comment type="subunit">
    <text evidence="4">Forms a heterotetramer with 2 subunits each of GtfA and GtfB. Part of the accessory SecA2/SecY2 protein translocation apparatus.</text>
</comment>
<dbReference type="InterPro" id="IPR014268">
    <property type="entry name" value="GtfB"/>
</dbReference>
<dbReference type="UniPathway" id="UPA00378"/>
<comment type="subcellular location">
    <subcellularLocation>
        <location evidence="4">Cell membrane</location>
        <topology evidence="4">Peripheral membrane protein</topology>
    </subcellularLocation>
</comment>
<comment type="similarity">
    <text evidence="4">Belongs to the GtfB family.</text>
</comment>
<keyword evidence="3 4" id="KW-0472">Membrane</keyword>
<gene>
    <name evidence="5" type="primary">gtfB2</name>
    <name evidence="4" type="synonym">gtfB</name>
    <name evidence="5" type="ORF">NCTC7688_00241</name>
</gene>
<reference evidence="5 6" key="1">
    <citation type="submission" date="2018-06" db="EMBL/GenBank/DDBJ databases">
        <authorList>
            <consortium name="Pathogen Informatics"/>
            <person name="Doyle S."/>
        </authorList>
    </citation>
    <scope>NUCLEOTIDE SEQUENCE [LARGE SCALE GENOMIC DNA]</scope>
    <source>
        <strain evidence="5 6">NCTC7688</strain>
    </source>
</reference>
<name>A0A380HHM6_STASA</name>
<evidence type="ECO:0000313" key="5">
    <source>
        <dbReference type="EMBL" id="SUM81748.1"/>
    </source>
</evidence>
<evidence type="ECO:0000313" key="6">
    <source>
        <dbReference type="Proteomes" id="UP000254707"/>
    </source>
</evidence>
<evidence type="ECO:0000256" key="4">
    <source>
        <dbReference type="HAMAP-Rule" id="MF_01473"/>
    </source>
</evidence>